<feature type="domain" description="UspA" evidence="2">
    <location>
        <begin position="153"/>
        <end position="275"/>
    </location>
</feature>
<evidence type="ECO:0000256" key="1">
    <source>
        <dbReference type="ARBA" id="ARBA00008791"/>
    </source>
</evidence>
<dbReference type="Proteomes" id="UP000243904">
    <property type="component" value="Chromosome I"/>
</dbReference>
<comment type="similarity">
    <text evidence="1">Belongs to the universal stress protein A family.</text>
</comment>
<dbReference type="InterPro" id="IPR006016">
    <property type="entry name" value="UspA"/>
</dbReference>
<dbReference type="CDD" id="cd00293">
    <property type="entry name" value="USP-like"/>
    <property type="match status" value="1"/>
</dbReference>
<sequence length="277" mass="30080">MIKDIIVHLEHQAARDPARDFAVTIAETFDAHLAAVAFAYAPDFPGYVMLEIPPDIVAQMMAESEKAALAAIERFEAAARRSRISAEHRLLKPVGASAPAVLSTLARRFDLGVFMQSEPNGVDNDDMIEASLFESGRPLIVVPYIQKDGLKLDHVVCCWDGSRAATRAINDGLPLLVKATMVDLLIVLNEKTDTSPNQIRGAEMAKHLARYDVKVQIVTVPAADIDVTNTILSYVADVSGTLIVMGGYGHAKLREMILGGVTRGMLQSMTVPVFMSH</sequence>
<dbReference type="PANTHER" id="PTHR46268:SF15">
    <property type="entry name" value="UNIVERSAL STRESS PROTEIN HP_0031"/>
    <property type="match status" value="1"/>
</dbReference>
<dbReference type="AlphaFoldDB" id="A0A1H1V3U9"/>
<dbReference type="PRINTS" id="PR01438">
    <property type="entry name" value="UNVRSLSTRESS"/>
</dbReference>
<keyword evidence="4" id="KW-1185">Reference proteome</keyword>
<dbReference type="Gene3D" id="3.40.50.12370">
    <property type="match status" value="1"/>
</dbReference>
<dbReference type="SUPFAM" id="SSF52402">
    <property type="entry name" value="Adenine nucleotide alpha hydrolases-like"/>
    <property type="match status" value="2"/>
</dbReference>
<evidence type="ECO:0000313" key="3">
    <source>
        <dbReference type="EMBL" id="SDS79056.1"/>
    </source>
</evidence>
<reference evidence="4" key="1">
    <citation type="submission" date="2016-10" db="EMBL/GenBank/DDBJ databases">
        <authorList>
            <person name="Varghese N."/>
            <person name="Submissions S."/>
        </authorList>
    </citation>
    <scope>NUCLEOTIDE SEQUENCE [LARGE SCALE GENOMIC DNA]</scope>
    <source>
        <strain evidence="4">GAS369</strain>
    </source>
</reference>
<dbReference type="EMBL" id="LT629750">
    <property type="protein sequence ID" value="SDS79056.1"/>
    <property type="molecule type" value="Genomic_DNA"/>
</dbReference>
<dbReference type="InterPro" id="IPR006015">
    <property type="entry name" value="Universal_stress_UspA"/>
</dbReference>
<gene>
    <name evidence="3" type="ORF">SAMN05444158_3220</name>
</gene>
<evidence type="ECO:0000259" key="2">
    <source>
        <dbReference type="Pfam" id="PF00582"/>
    </source>
</evidence>
<organism evidence="3 4">
    <name type="scientific">Bradyrhizobium canariense</name>
    <dbReference type="NCBI Taxonomy" id="255045"/>
    <lineage>
        <taxon>Bacteria</taxon>
        <taxon>Pseudomonadati</taxon>
        <taxon>Pseudomonadota</taxon>
        <taxon>Alphaproteobacteria</taxon>
        <taxon>Hyphomicrobiales</taxon>
        <taxon>Nitrobacteraceae</taxon>
        <taxon>Bradyrhizobium</taxon>
    </lineage>
</organism>
<protein>
    <submittedName>
        <fullName evidence="3">Nucleotide-binding universal stress protein, UspA family</fullName>
    </submittedName>
</protein>
<dbReference type="PANTHER" id="PTHR46268">
    <property type="entry name" value="STRESS RESPONSE PROTEIN NHAX"/>
    <property type="match status" value="1"/>
</dbReference>
<dbReference type="RefSeq" id="WP_146687953.1">
    <property type="nucleotide sequence ID" value="NZ_LT629750.1"/>
</dbReference>
<evidence type="ECO:0000313" key="4">
    <source>
        <dbReference type="Proteomes" id="UP000243904"/>
    </source>
</evidence>
<accession>A0A1H1V3U9</accession>
<name>A0A1H1V3U9_9BRAD</name>
<proteinExistence type="inferred from homology"/>
<dbReference type="Pfam" id="PF00582">
    <property type="entry name" value="Usp"/>
    <property type="match status" value="1"/>
</dbReference>